<dbReference type="Pfam" id="PF08530">
    <property type="entry name" value="PepX_C"/>
    <property type="match status" value="1"/>
</dbReference>
<dbReference type="InterPro" id="IPR008979">
    <property type="entry name" value="Galactose-bd-like_sf"/>
</dbReference>
<dbReference type="InParanoid" id="A0A0C3GTW9"/>
<dbReference type="NCBIfam" id="TIGR00976">
    <property type="entry name" value="CocE_NonD"/>
    <property type="match status" value="1"/>
</dbReference>
<dbReference type="HOGENOM" id="CLU_015590_2_1_1"/>
<keyword evidence="1" id="KW-0378">Hydrolase</keyword>
<dbReference type="GO" id="GO:0008239">
    <property type="term" value="F:dipeptidyl-peptidase activity"/>
    <property type="evidence" value="ECO:0007669"/>
    <property type="project" value="InterPro"/>
</dbReference>
<evidence type="ECO:0000313" key="3">
    <source>
        <dbReference type="EMBL" id="KIM94734.1"/>
    </source>
</evidence>
<dbReference type="InterPro" id="IPR029058">
    <property type="entry name" value="AB_hydrolase_fold"/>
</dbReference>
<organism evidence="3 4">
    <name type="scientific">Oidiodendron maius (strain Zn)</name>
    <dbReference type="NCBI Taxonomy" id="913774"/>
    <lineage>
        <taxon>Eukaryota</taxon>
        <taxon>Fungi</taxon>
        <taxon>Dikarya</taxon>
        <taxon>Ascomycota</taxon>
        <taxon>Pezizomycotina</taxon>
        <taxon>Leotiomycetes</taxon>
        <taxon>Leotiomycetes incertae sedis</taxon>
        <taxon>Myxotrichaceae</taxon>
        <taxon>Oidiodendron</taxon>
    </lineage>
</organism>
<evidence type="ECO:0000313" key="4">
    <source>
        <dbReference type="Proteomes" id="UP000054321"/>
    </source>
</evidence>
<dbReference type="AlphaFoldDB" id="A0A0C3GTW9"/>
<proteinExistence type="predicted"/>
<sequence>MPLPIKNLHTVDSSGPYIVEINADIPLRTATKSTPDDPLLVRANIYRPKSEGQFPVLVTYGPYGKDVPYVNFHPKSFSELNAAQKSAHSAWETPDPAFWTGNGYAVVRADERGCGQSPGRLDSMSRATSDGFYDVVEWAAEQPWSSGKVGLLGISYYAGSQWRVAARKPKGLAAMIPWEGMSDYYRDRVRHGGILSNTFITWWWNRQVVSNQYGLPGRAARNWGSDTLEGNLSTEELRANREDQTVDTATHRFRDEEYYMTKDFKLEDIEVPLLSVANWGGILLHLRGNIVGYMRAGSKFKYLRCITGRHDLPFYYDEEIKVQKSFLDAFLKGQDRDGWSMPGKMPPVDMCIRVGNPGYNDPPAELAAFPRRQENEWPIGRTIYKNFYLTRSNKGEISFETDPFTEETEITGHPLAHLIVSIEGSHDSSPSEMDMFLTIRHYGTNGQEIFYTGTTGEPVPVVKGWLRLSLRKTDETNPAHSKEIPYRNYFSVDVQQPLVGEKYPVDVEIWPTNVVVGKGHKLALEIASHDTQGSGLFEHNHPEDRPEPTLKGLNCIHVGGENQSYLRLPFIPEQ</sequence>
<dbReference type="InterPro" id="IPR005674">
    <property type="entry name" value="CocE/Ser_esterase"/>
</dbReference>
<dbReference type="SUPFAM" id="SSF49785">
    <property type="entry name" value="Galactose-binding domain-like"/>
    <property type="match status" value="1"/>
</dbReference>
<dbReference type="STRING" id="913774.A0A0C3GTW9"/>
<dbReference type="InterPro" id="IPR013736">
    <property type="entry name" value="Xaa-Pro_dipept_C"/>
</dbReference>
<keyword evidence="4" id="KW-1185">Reference proteome</keyword>
<dbReference type="Proteomes" id="UP000054321">
    <property type="component" value="Unassembled WGS sequence"/>
</dbReference>
<dbReference type="Pfam" id="PF02129">
    <property type="entry name" value="Peptidase_S15"/>
    <property type="match status" value="1"/>
</dbReference>
<gene>
    <name evidence="3" type="ORF">OIDMADRAFT_106715</name>
</gene>
<dbReference type="InterPro" id="IPR050585">
    <property type="entry name" value="Xaa-Pro_dipeptidyl-ppase/CocE"/>
</dbReference>
<accession>A0A0C3GTW9</accession>
<dbReference type="Gene3D" id="3.40.50.1820">
    <property type="entry name" value="alpha/beta hydrolase"/>
    <property type="match status" value="1"/>
</dbReference>
<feature type="domain" description="Xaa-Pro dipeptidyl-peptidase C-terminal" evidence="2">
    <location>
        <begin position="324"/>
        <end position="567"/>
    </location>
</feature>
<dbReference type="InterPro" id="IPR000383">
    <property type="entry name" value="Xaa-Pro-like_dom"/>
</dbReference>
<reference evidence="3 4" key="1">
    <citation type="submission" date="2014-04" db="EMBL/GenBank/DDBJ databases">
        <authorList>
            <consortium name="DOE Joint Genome Institute"/>
            <person name="Kuo A."/>
            <person name="Martino E."/>
            <person name="Perotto S."/>
            <person name="Kohler A."/>
            <person name="Nagy L.G."/>
            <person name="Floudas D."/>
            <person name="Copeland A."/>
            <person name="Barry K.W."/>
            <person name="Cichocki N."/>
            <person name="Veneault-Fourrey C."/>
            <person name="LaButti K."/>
            <person name="Lindquist E.A."/>
            <person name="Lipzen A."/>
            <person name="Lundell T."/>
            <person name="Morin E."/>
            <person name="Murat C."/>
            <person name="Sun H."/>
            <person name="Tunlid A."/>
            <person name="Henrissat B."/>
            <person name="Grigoriev I.V."/>
            <person name="Hibbett D.S."/>
            <person name="Martin F."/>
            <person name="Nordberg H.P."/>
            <person name="Cantor M.N."/>
            <person name="Hua S.X."/>
        </authorList>
    </citation>
    <scope>NUCLEOTIDE SEQUENCE [LARGE SCALE GENOMIC DNA]</scope>
    <source>
        <strain evidence="3 4">Zn</strain>
    </source>
</reference>
<dbReference type="SMART" id="SM00939">
    <property type="entry name" value="PepX_C"/>
    <property type="match status" value="1"/>
</dbReference>
<evidence type="ECO:0000259" key="2">
    <source>
        <dbReference type="SMART" id="SM00939"/>
    </source>
</evidence>
<dbReference type="Gene3D" id="2.60.120.260">
    <property type="entry name" value="Galactose-binding domain-like"/>
    <property type="match status" value="1"/>
</dbReference>
<dbReference type="Gene3D" id="1.10.3020.20">
    <property type="match status" value="1"/>
</dbReference>
<name>A0A0C3GTW9_OIDMZ</name>
<dbReference type="EMBL" id="KN832889">
    <property type="protein sequence ID" value="KIM94734.1"/>
    <property type="molecule type" value="Genomic_DNA"/>
</dbReference>
<protein>
    <recommendedName>
        <fullName evidence="2">Xaa-Pro dipeptidyl-peptidase C-terminal domain-containing protein</fullName>
    </recommendedName>
</protein>
<reference evidence="4" key="2">
    <citation type="submission" date="2015-01" db="EMBL/GenBank/DDBJ databases">
        <title>Evolutionary Origins and Diversification of the Mycorrhizal Mutualists.</title>
        <authorList>
            <consortium name="DOE Joint Genome Institute"/>
            <consortium name="Mycorrhizal Genomics Consortium"/>
            <person name="Kohler A."/>
            <person name="Kuo A."/>
            <person name="Nagy L.G."/>
            <person name="Floudas D."/>
            <person name="Copeland A."/>
            <person name="Barry K.W."/>
            <person name="Cichocki N."/>
            <person name="Veneault-Fourrey C."/>
            <person name="LaButti K."/>
            <person name="Lindquist E.A."/>
            <person name="Lipzen A."/>
            <person name="Lundell T."/>
            <person name="Morin E."/>
            <person name="Murat C."/>
            <person name="Riley R."/>
            <person name="Ohm R."/>
            <person name="Sun H."/>
            <person name="Tunlid A."/>
            <person name="Henrissat B."/>
            <person name="Grigoriev I.V."/>
            <person name="Hibbett D.S."/>
            <person name="Martin F."/>
        </authorList>
    </citation>
    <scope>NUCLEOTIDE SEQUENCE [LARGE SCALE GENOMIC DNA]</scope>
    <source>
        <strain evidence="4">Zn</strain>
    </source>
</reference>
<evidence type="ECO:0000256" key="1">
    <source>
        <dbReference type="ARBA" id="ARBA00022801"/>
    </source>
</evidence>
<dbReference type="PANTHER" id="PTHR43056:SF10">
    <property type="entry name" value="COCE_NOND FAMILY, PUTATIVE (AFU_ORTHOLOGUE AFUA_7G00600)-RELATED"/>
    <property type="match status" value="1"/>
</dbReference>
<dbReference type="PANTHER" id="PTHR43056">
    <property type="entry name" value="PEPTIDASE S9 PROLYL OLIGOPEPTIDASE"/>
    <property type="match status" value="1"/>
</dbReference>
<dbReference type="SUPFAM" id="SSF53474">
    <property type="entry name" value="alpha/beta-Hydrolases"/>
    <property type="match status" value="1"/>
</dbReference>
<dbReference type="OrthoDB" id="416441at2759"/>